<dbReference type="GO" id="GO:0005654">
    <property type="term" value="C:nucleoplasm"/>
    <property type="evidence" value="ECO:0007669"/>
    <property type="project" value="UniProtKB-SubCell"/>
</dbReference>
<protein>
    <recommendedName>
        <fullName evidence="6">RRM domain-containing protein</fullName>
    </recommendedName>
</protein>
<dbReference type="Gene3D" id="3.30.70.330">
    <property type="match status" value="1"/>
</dbReference>
<keyword evidence="2 4" id="KW-0694">RNA-binding</keyword>
<feature type="compositionally biased region" description="Basic and acidic residues" evidence="5">
    <location>
        <begin position="290"/>
        <end position="299"/>
    </location>
</feature>
<dbReference type="CDD" id="cd12336">
    <property type="entry name" value="RRM_RBM7_like"/>
    <property type="match status" value="1"/>
</dbReference>
<feature type="compositionally biased region" description="Low complexity" evidence="5">
    <location>
        <begin position="156"/>
        <end position="177"/>
    </location>
</feature>
<comment type="subcellular location">
    <subcellularLocation>
        <location evidence="1">Nucleus</location>
        <location evidence="1">Nucleoplasm</location>
    </subcellularLocation>
</comment>
<dbReference type="SUPFAM" id="SSF54928">
    <property type="entry name" value="RNA-binding domain, RBD"/>
    <property type="match status" value="1"/>
</dbReference>
<dbReference type="PANTHER" id="PTHR13798:SF11">
    <property type="entry name" value="RNA-BINDING PROTEIN 7-RELATED"/>
    <property type="match status" value="1"/>
</dbReference>
<evidence type="ECO:0000313" key="7">
    <source>
        <dbReference type="EMBL" id="CAH0387079.1"/>
    </source>
</evidence>
<gene>
    <name evidence="7" type="ORF">BEMITA_LOCUS6133</name>
</gene>
<dbReference type="PROSITE" id="PS50102">
    <property type="entry name" value="RRM"/>
    <property type="match status" value="1"/>
</dbReference>
<organism evidence="7 8">
    <name type="scientific">Bemisia tabaci</name>
    <name type="common">Sweetpotato whitefly</name>
    <name type="synonym">Aleurodes tabaci</name>
    <dbReference type="NCBI Taxonomy" id="7038"/>
    <lineage>
        <taxon>Eukaryota</taxon>
        <taxon>Metazoa</taxon>
        <taxon>Ecdysozoa</taxon>
        <taxon>Arthropoda</taxon>
        <taxon>Hexapoda</taxon>
        <taxon>Insecta</taxon>
        <taxon>Pterygota</taxon>
        <taxon>Neoptera</taxon>
        <taxon>Paraneoptera</taxon>
        <taxon>Hemiptera</taxon>
        <taxon>Sternorrhyncha</taxon>
        <taxon>Aleyrodoidea</taxon>
        <taxon>Aleyrodidae</taxon>
        <taxon>Aleyrodinae</taxon>
        <taxon>Bemisia</taxon>
    </lineage>
</organism>
<feature type="region of interest" description="Disordered" evidence="5">
    <location>
        <begin position="154"/>
        <end position="312"/>
    </location>
</feature>
<dbReference type="Proteomes" id="UP001152759">
    <property type="component" value="Chromosome 3"/>
</dbReference>
<feature type="compositionally biased region" description="Low complexity" evidence="5">
    <location>
        <begin position="278"/>
        <end position="289"/>
    </location>
</feature>
<dbReference type="GO" id="GO:0003727">
    <property type="term" value="F:single-stranded RNA binding"/>
    <property type="evidence" value="ECO:0007669"/>
    <property type="project" value="TreeGrafter"/>
</dbReference>
<evidence type="ECO:0000256" key="4">
    <source>
        <dbReference type="PROSITE-ProRule" id="PRU00176"/>
    </source>
</evidence>
<proteinExistence type="predicted"/>
<dbReference type="AlphaFoldDB" id="A0A9P0A9U2"/>
<feature type="domain" description="RRM" evidence="6">
    <location>
        <begin position="10"/>
        <end position="87"/>
    </location>
</feature>
<keyword evidence="3" id="KW-0539">Nucleus</keyword>
<dbReference type="InterPro" id="IPR052285">
    <property type="entry name" value="NEXT_complex_subunit"/>
</dbReference>
<reference evidence="7" key="1">
    <citation type="submission" date="2021-12" db="EMBL/GenBank/DDBJ databases">
        <authorList>
            <person name="King R."/>
        </authorList>
    </citation>
    <scope>NUCLEOTIDE SEQUENCE</scope>
</reference>
<evidence type="ECO:0000259" key="6">
    <source>
        <dbReference type="PROSITE" id="PS50102"/>
    </source>
</evidence>
<evidence type="ECO:0000256" key="5">
    <source>
        <dbReference type="SAM" id="MobiDB-lite"/>
    </source>
</evidence>
<dbReference type="GO" id="GO:0000381">
    <property type="term" value="P:regulation of alternative mRNA splicing, via spliceosome"/>
    <property type="evidence" value="ECO:0007669"/>
    <property type="project" value="TreeGrafter"/>
</dbReference>
<accession>A0A9P0A9U2</accession>
<dbReference type="InterPro" id="IPR035979">
    <property type="entry name" value="RBD_domain_sf"/>
</dbReference>
<keyword evidence="8" id="KW-1185">Reference proteome</keyword>
<dbReference type="EMBL" id="OU963864">
    <property type="protein sequence ID" value="CAH0387079.1"/>
    <property type="molecule type" value="Genomic_DNA"/>
</dbReference>
<dbReference type="InterPro" id="IPR000504">
    <property type="entry name" value="RRM_dom"/>
</dbReference>
<feature type="compositionally biased region" description="Basic and acidic residues" evidence="5">
    <location>
        <begin position="181"/>
        <end position="277"/>
    </location>
</feature>
<dbReference type="PANTHER" id="PTHR13798">
    <property type="entry name" value="RNA BINDING MOTIF RBM PROTEIN -RELATED"/>
    <property type="match status" value="1"/>
</dbReference>
<sequence>MNDRFEEDRCSVYCGNLSSKVTEDVLYELFLQAGPVGRVTIPKDPTGCNRGFAFVLFSHPTSVNYAEELLNDISLFGRKIHVRRRNNFQDEPPPQMAQQDFALNVSALTPMNQPFNTGALTPVDHSFMPFPPTMPFGNSMFNLAPLGVSAYPSQMNNFGGPQQNQGFNPNFNQNPGQCDSNFDRGRDWNNDRFDRNDRGDRDFKRHDRNYNRRGNDRFEERGYSRNDDRGYNRNEDRGYSRNEDRGFNRNEDRNFNQNRSHSDRDYNDRSKHSRDSSRGFNRGNSSNDRSSSHSRRDFPSSDNSSHGKRRRY</sequence>
<evidence type="ECO:0000256" key="3">
    <source>
        <dbReference type="ARBA" id="ARBA00023242"/>
    </source>
</evidence>
<dbReference type="InterPro" id="IPR012677">
    <property type="entry name" value="Nucleotide-bd_a/b_plait_sf"/>
</dbReference>
<dbReference type="KEGG" id="btab:109032384"/>
<dbReference type="Pfam" id="PF00076">
    <property type="entry name" value="RRM_1"/>
    <property type="match status" value="1"/>
</dbReference>
<evidence type="ECO:0000313" key="8">
    <source>
        <dbReference type="Proteomes" id="UP001152759"/>
    </source>
</evidence>
<evidence type="ECO:0000256" key="2">
    <source>
        <dbReference type="ARBA" id="ARBA00022884"/>
    </source>
</evidence>
<evidence type="ECO:0000256" key="1">
    <source>
        <dbReference type="ARBA" id="ARBA00004642"/>
    </source>
</evidence>
<name>A0A9P0A9U2_BEMTA</name>
<dbReference type="SMART" id="SM00360">
    <property type="entry name" value="RRM"/>
    <property type="match status" value="1"/>
</dbReference>